<dbReference type="SUPFAM" id="SSF52266">
    <property type="entry name" value="SGNH hydrolase"/>
    <property type="match status" value="1"/>
</dbReference>
<reference evidence="3" key="1">
    <citation type="submission" date="2011-12" db="EMBL/GenBank/DDBJ databases">
        <title>The Draft Genome of Lepisosteus oculatus.</title>
        <authorList>
            <consortium name="The Broad Institute Genome Assembly &amp; Analysis Group"/>
            <consortium name="Computational R&amp;D Group"/>
            <consortium name="and Sequencing Platform"/>
            <person name="Di Palma F."/>
            <person name="Alfoldi J."/>
            <person name="Johnson J."/>
            <person name="Berlin A."/>
            <person name="Gnerre S."/>
            <person name="Jaffe D."/>
            <person name="MacCallum I."/>
            <person name="Young S."/>
            <person name="Walker B.J."/>
            <person name="Lander E.S."/>
            <person name="Lindblad-Toh K."/>
        </authorList>
    </citation>
    <scope>NUCLEOTIDE SEQUENCE [LARGE SCALE GENOMIC DNA]</scope>
</reference>
<accession>W5M126</accession>
<comment type="similarity">
    <text evidence="1">Belongs to the PC-esterase family.</text>
</comment>
<dbReference type="InterPro" id="IPR036514">
    <property type="entry name" value="SGNH_hydro_sf"/>
</dbReference>
<dbReference type="STRING" id="7918.ENSLOCP00000002083"/>
<dbReference type="FunCoup" id="W5M126">
    <property type="interactions" value="500"/>
</dbReference>
<reference evidence="2" key="2">
    <citation type="submission" date="2025-08" db="UniProtKB">
        <authorList>
            <consortium name="Ensembl"/>
        </authorList>
    </citation>
    <scope>IDENTIFICATION</scope>
</reference>
<dbReference type="Ensembl" id="ENSLOCT00000002088.1">
    <property type="protein sequence ID" value="ENSLOCP00000002083.1"/>
    <property type="gene ID" value="ENSLOCG00000001799.1"/>
</dbReference>
<dbReference type="EMBL" id="AHAT01024468">
    <property type="status" value="NOT_ANNOTATED_CDS"/>
    <property type="molecule type" value="Genomic_DNA"/>
</dbReference>
<dbReference type="EMBL" id="AHAT01024467">
    <property type="status" value="NOT_ANNOTATED_CDS"/>
    <property type="molecule type" value="Genomic_DNA"/>
</dbReference>
<dbReference type="Proteomes" id="UP000018468">
    <property type="component" value="Linkage group LG4"/>
</dbReference>
<dbReference type="GeneTree" id="ENSGT00390000002231"/>
<evidence type="ECO:0000313" key="3">
    <source>
        <dbReference type="Proteomes" id="UP000018468"/>
    </source>
</evidence>
<keyword evidence="3" id="KW-1185">Reference proteome</keyword>
<dbReference type="HOGENOM" id="CLU_087156_0_0_1"/>
<reference evidence="2" key="3">
    <citation type="submission" date="2025-09" db="UniProtKB">
        <authorList>
            <consortium name="Ensembl"/>
        </authorList>
    </citation>
    <scope>IDENTIFICATION</scope>
</reference>
<dbReference type="eggNOG" id="ENOG502QVBZ">
    <property type="taxonomic scope" value="Eukaryota"/>
</dbReference>
<name>W5M126_LEPOC</name>
<dbReference type="Bgee" id="ENSLOCG00000001799">
    <property type="expression patterns" value="Expressed in ovary and 4 other cell types or tissues"/>
</dbReference>
<protein>
    <submittedName>
        <fullName evidence="2">Family with sequence similarity 113</fullName>
    </submittedName>
</protein>
<dbReference type="PANTHER" id="PTHR14469">
    <property type="entry name" value="SARCOMA ANTIGEN NY-SAR-23"/>
    <property type="match status" value="1"/>
</dbReference>
<dbReference type="InParanoid" id="W5M126"/>
<evidence type="ECO:0000313" key="2">
    <source>
        <dbReference type="Ensembl" id="ENSLOCP00000002083.1"/>
    </source>
</evidence>
<evidence type="ECO:0000256" key="1">
    <source>
        <dbReference type="ARBA" id="ARBA00037957"/>
    </source>
</evidence>
<dbReference type="Gene3D" id="3.40.50.1110">
    <property type="entry name" value="SGNH hydrolase"/>
    <property type="match status" value="1"/>
</dbReference>
<sequence length="265" mass="30394">MKQVRQLQACHLLHNKFVVVLGDSIQRSVYKDLVMLLQKDSFLSVAQLKCKGELSFEQDCLVEGGVQSQMTNGTNYREVRQFRTDHHLVRFYFLTRIYSRYMESILADFRAGPQPDVLVVNSCVWDVSRYGPNSMSEYLENLQTFFRKLKETLLPECLVLWSLAMPLGRRLTGGFLVPEVQHLSQTLRHDVIEANFYSAALADRHGLDVLDLHFHFRRRLQHRTGDGVHWGPAAHRHISCLLLRHAAGAWGVRLPDGGERAGARP</sequence>
<organism evidence="2 3">
    <name type="scientific">Lepisosteus oculatus</name>
    <name type="common">Spotted gar</name>
    <dbReference type="NCBI Taxonomy" id="7918"/>
    <lineage>
        <taxon>Eukaryota</taxon>
        <taxon>Metazoa</taxon>
        <taxon>Chordata</taxon>
        <taxon>Craniata</taxon>
        <taxon>Vertebrata</taxon>
        <taxon>Euteleostomi</taxon>
        <taxon>Actinopterygii</taxon>
        <taxon>Neopterygii</taxon>
        <taxon>Holostei</taxon>
        <taxon>Semionotiformes</taxon>
        <taxon>Lepisosteidae</taxon>
        <taxon>Lepisosteus</taxon>
    </lineage>
</organism>
<dbReference type="PANTHER" id="PTHR14469:SF0">
    <property type="entry name" value="FAMILY WITH SEQUENCE SIMILARITY 113"/>
    <property type="match status" value="1"/>
</dbReference>
<dbReference type="AlphaFoldDB" id="W5M126"/>
<proteinExistence type="inferred from homology"/>
<dbReference type="OMA" id="DFRAGPQ"/>